<accession>A0A022QI04</accession>
<protein>
    <recommendedName>
        <fullName evidence="5">Cell wall protein</fullName>
    </recommendedName>
</protein>
<evidence type="ECO:0000313" key="4">
    <source>
        <dbReference type="Proteomes" id="UP000030748"/>
    </source>
</evidence>
<dbReference type="PANTHER" id="PTHR36733">
    <property type="entry name" value="CELL WALL PROTEIN-RELATED"/>
    <property type="match status" value="1"/>
</dbReference>
<dbReference type="EMBL" id="KI631751">
    <property type="protein sequence ID" value="EYU26135.1"/>
    <property type="molecule type" value="Genomic_DNA"/>
</dbReference>
<feature type="chain" id="PRO_5001504270" description="Cell wall protein" evidence="2">
    <location>
        <begin position="21"/>
        <end position="135"/>
    </location>
</feature>
<name>A0A022QI04_ERYGU</name>
<evidence type="ECO:0000256" key="2">
    <source>
        <dbReference type="SAM" id="SignalP"/>
    </source>
</evidence>
<evidence type="ECO:0008006" key="5">
    <source>
        <dbReference type="Google" id="ProtNLM"/>
    </source>
</evidence>
<keyword evidence="4" id="KW-1185">Reference proteome</keyword>
<reference evidence="3 4" key="1">
    <citation type="journal article" date="2013" name="Proc. Natl. Acad. Sci. U.S.A.">
        <title>Fine-scale variation in meiotic recombination in Mimulus inferred from population shotgun sequencing.</title>
        <authorList>
            <person name="Hellsten U."/>
            <person name="Wright K.M."/>
            <person name="Jenkins J."/>
            <person name="Shu S."/>
            <person name="Yuan Y."/>
            <person name="Wessler S.R."/>
            <person name="Schmutz J."/>
            <person name="Willis J.H."/>
            <person name="Rokhsar D.S."/>
        </authorList>
    </citation>
    <scope>NUCLEOTIDE SEQUENCE [LARGE SCALE GENOMIC DNA]</scope>
    <source>
        <strain evidence="4">cv. DUN x IM62</strain>
    </source>
</reference>
<dbReference type="eggNOG" id="ENOG502S86B">
    <property type="taxonomic scope" value="Eukaryota"/>
</dbReference>
<dbReference type="Proteomes" id="UP000030748">
    <property type="component" value="Unassembled WGS sequence"/>
</dbReference>
<feature type="signal peptide" evidence="2">
    <location>
        <begin position="1"/>
        <end position="20"/>
    </location>
</feature>
<evidence type="ECO:0000256" key="1">
    <source>
        <dbReference type="SAM" id="MobiDB-lite"/>
    </source>
</evidence>
<feature type="region of interest" description="Disordered" evidence="1">
    <location>
        <begin position="71"/>
        <end position="135"/>
    </location>
</feature>
<dbReference type="AlphaFoldDB" id="A0A022QI04"/>
<gene>
    <name evidence="3" type="ORF">MIMGU_mgv1a016067mg</name>
</gene>
<dbReference type="PhylomeDB" id="A0A022QI04"/>
<keyword evidence="2" id="KW-0732">Signal</keyword>
<feature type="compositionally biased region" description="Polar residues" evidence="1">
    <location>
        <begin position="71"/>
        <end position="82"/>
    </location>
</feature>
<sequence length="135" mass="13902">MASHSRAFLSLMVFLSVSLALVVHTSVGARNIPADAKLEPEWFGHYDRSVLIPGIGRVMLPPKGSHLNFNYNPITGSPNGNGVSIPRVGGGDPAGSGSPRNYVPGGDDTLLPNPGVEVPNPSGGTGSRVPTPSGH</sequence>
<dbReference type="PANTHER" id="PTHR36733:SF1">
    <property type="entry name" value="CELL WALL PROTEIN-RELATED"/>
    <property type="match status" value="1"/>
</dbReference>
<proteinExistence type="predicted"/>
<organism evidence="3 4">
    <name type="scientific">Erythranthe guttata</name>
    <name type="common">Yellow monkey flower</name>
    <name type="synonym">Mimulus guttatus</name>
    <dbReference type="NCBI Taxonomy" id="4155"/>
    <lineage>
        <taxon>Eukaryota</taxon>
        <taxon>Viridiplantae</taxon>
        <taxon>Streptophyta</taxon>
        <taxon>Embryophyta</taxon>
        <taxon>Tracheophyta</taxon>
        <taxon>Spermatophyta</taxon>
        <taxon>Magnoliopsida</taxon>
        <taxon>eudicotyledons</taxon>
        <taxon>Gunneridae</taxon>
        <taxon>Pentapetalae</taxon>
        <taxon>asterids</taxon>
        <taxon>lamiids</taxon>
        <taxon>Lamiales</taxon>
        <taxon>Phrymaceae</taxon>
        <taxon>Erythranthe</taxon>
    </lineage>
</organism>
<evidence type="ECO:0000313" key="3">
    <source>
        <dbReference type="EMBL" id="EYU26135.1"/>
    </source>
</evidence>
<dbReference type="InterPro" id="IPR034565">
    <property type="entry name" value="Put_cell_wall"/>
</dbReference>